<comment type="subcellular location">
    <subcellularLocation>
        <location evidence="1">Cytoplasm</location>
    </subcellularLocation>
</comment>
<keyword evidence="4" id="KW-0963">Cytoplasm</keyword>
<dbReference type="EMBL" id="JACHOA010000002">
    <property type="protein sequence ID" value="MBB4613081.1"/>
    <property type="molecule type" value="Genomic_DNA"/>
</dbReference>
<dbReference type="OrthoDB" id="7432442at2"/>
<dbReference type="RefSeq" id="WP_144905267.1">
    <property type="nucleotide sequence ID" value="NZ_JACHOA010000002.1"/>
</dbReference>
<reference evidence="7 8" key="1">
    <citation type="submission" date="2020-08" db="EMBL/GenBank/DDBJ databases">
        <title>Genomic Encyclopedia of Type Strains, Phase IV (KMG-IV): sequencing the most valuable type-strain genomes for metagenomic binning, comparative biology and taxonomic classification.</title>
        <authorList>
            <person name="Goeker M."/>
        </authorList>
    </citation>
    <scope>NUCLEOTIDE SEQUENCE [LARGE SCALE GENOMIC DNA]</scope>
    <source>
        <strain evidence="7 8">DSM 17507</strain>
    </source>
</reference>
<organism evidence="7 8">
    <name type="scientific">Novosphingobium taihuense</name>
    <dbReference type="NCBI Taxonomy" id="260085"/>
    <lineage>
        <taxon>Bacteria</taxon>
        <taxon>Pseudomonadati</taxon>
        <taxon>Pseudomonadota</taxon>
        <taxon>Alphaproteobacteria</taxon>
        <taxon>Sphingomonadales</taxon>
        <taxon>Sphingomonadaceae</taxon>
        <taxon>Novosphingobium</taxon>
    </lineage>
</organism>
<protein>
    <recommendedName>
        <fullName evidence="3">Regulatory protein RecX</fullName>
    </recommendedName>
</protein>
<comment type="caution">
    <text evidence="7">The sequence shown here is derived from an EMBL/GenBank/DDBJ whole genome shotgun (WGS) entry which is preliminary data.</text>
</comment>
<dbReference type="Proteomes" id="UP000538566">
    <property type="component" value="Unassembled WGS sequence"/>
</dbReference>
<evidence type="ECO:0000256" key="5">
    <source>
        <dbReference type="SAM" id="MobiDB-lite"/>
    </source>
</evidence>
<evidence type="ECO:0000313" key="8">
    <source>
        <dbReference type="Proteomes" id="UP000538566"/>
    </source>
</evidence>
<feature type="domain" description="RecX second three-helical" evidence="6">
    <location>
        <begin position="79"/>
        <end position="118"/>
    </location>
</feature>
<dbReference type="InterPro" id="IPR053924">
    <property type="entry name" value="RecX_HTH_2nd"/>
</dbReference>
<proteinExistence type="inferred from homology"/>
<evidence type="ECO:0000256" key="1">
    <source>
        <dbReference type="ARBA" id="ARBA00004496"/>
    </source>
</evidence>
<evidence type="ECO:0000259" key="6">
    <source>
        <dbReference type="Pfam" id="PF02631"/>
    </source>
</evidence>
<name>A0A7W7ETN8_9SPHN</name>
<gene>
    <name evidence="7" type="ORF">GGR37_001340</name>
</gene>
<evidence type="ECO:0000256" key="2">
    <source>
        <dbReference type="ARBA" id="ARBA00009695"/>
    </source>
</evidence>
<accession>A0A7W7ETN8</accession>
<comment type="similarity">
    <text evidence="2">Belongs to the RecX family.</text>
</comment>
<dbReference type="AlphaFoldDB" id="A0A7W7ETN8"/>
<evidence type="ECO:0000256" key="4">
    <source>
        <dbReference type="ARBA" id="ARBA00022490"/>
    </source>
</evidence>
<evidence type="ECO:0000256" key="3">
    <source>
        <dbReference type="ARBA" id="ARBA00018111"/>
    </source>
</evidence>
<dbReference type="GO" id="GO:0005737">
    <property type="term" value="C:cytoplasm"/>
    <property type="evidence" value="ECO:0007669"/>
    <property type="project" value="UniProtKB-SubCell"/>
</dbReference>
<feature type="region of interest" description="Disordered" evidence="5">
    <location>
        <begin position="1"/>
        <end position="21"/>
    </location>
</feature>
<dbReference type="Pfam" id="PF02631">
    <property type="entry name" value="RecX_HTH2"/>
    <property type="match status" value="1"/>
</dbReference>
<sequence length="190" mass="21153">MDRNSPDRGGERRERRPPRPLDARRLDDLALSYVARFATSAGKLSDYLRRKLRERGWEGEGEADIAGIVARFVELGYIDDAMYARGKAQGLLRRGYGARRIDQALGAAGIAEPLREDARGSEVERRRAALVMARKRRFGPFGTGERLDPATREKQVAAMLRAGHPLAHARAVVNALSQEALEEWTDEAGD</sequence>
<evidence type="ECO:0000313" key="7">
    <source>
        <dbReference type="EMBL" id="MBB4613081.1"/>
    </source>
</evidence>
<keyword evidence="8" id="KW-1185">Reference proteome</keyword>